<proteinExistence type="predicted"/>
<accession>A0A9Q3WMS9</accession>
<evidence type="ECO:0000313" key="2">
    <source>
        <dbReference type="EMBL" id="MCE8539120.1"/>
    </source>
</evidence>
<dbReference type="SUPFAM" id="SSF51294">
    <property type="entry name" value="Hedgehog/intein (Hint) domain"/>
    <property type="match status" value="1"/>
</dbReference>
<dbReference type="Proteomes" id="UP000813672">
    <property type="component" value="Unassembled WGS sequence"/>
</dbReference>
<dbReference type="RefSeq" id="WP_234221059.1">
    <property type="nucleotide sequence ID" value="NZ_JAGQAF010000011.1"/>
</dbReference>
<dbReference type="InterPro" id="IPR028992">
    <property type="entry name" value="Hedgehog/Intein_dom"/>
</dbReference>
<dbReference type="Pfam" id="PF13403">
    <property type="entry name" value="Hint_2"/>
    <property type="match status" value="1"/>
</dbReference>
<reference evidence="2" key="1">
    <citation type="journal article" date="2021" name="Environ. Microbiol.">
        <title>Cryptic niche differentiation of novel sediment ecotypes of Rugeria pomeroyi correlates with nitrate respiration.</title>
        <authorList>
            <person name="Lin X."/>
            <person name="McNichol J."/>
            <person name="Chu X."/>
            <person name="Qian Y."/>
            <person name="Luo H."/>
        </authorList>
    </citation>
    <scope>NUCLEOTIDE SEQUENCE</scope>
    <source>
        <strain evidence="2">SZCCDBB064</strain>
    </source>
</reference>
<sequence length="247" mass="26886">MLQDRSFTGIPLSHGTGPFHCNARPEPLRDDGMSIVRRLGEFLGFDQDAVDRTLSYDPDRFTGFLPGTRIATNLGWRPVEAIAAGDLVATFDSGPRPVTAVTRERIAMSRAMPLLAIAPGVIGNTREMVMLPNQPVMIESDTAELLLGDPFAVVPAITLDGVEGVTRLTPNAYAEVIKLHFNDDEIIYVEGGALLLSFAHLPGTLDLGLMNPVSTERYCVQRGALLEYLLHGFNQNQPSGQACEIRL</sequence>
<organism evidence="2 3">
    <name type="scientific">Ruegeria pomeroyi</name>
    <dbReference type="NCBI Taxonomy" id="89184"/>
    <lineage>
        <taxon>Bacteria</taxon>
        <taxon>Pseudomonadati</taxon>
        <taxon>Pseudomonadota</taxon>
        <taxon>Alphaproteobacteria</taxon>
        <taxon>Rhodobacterales</taxon>
        <taxon>Roseobacteraceae</taxon>
        <taxon>Ruegeria</taxon>
    </lineage>
</organism>
<feature type="domain" description="Hedgehog/Intein (Hint)" evidence="1">
    <location>
        <begin position="63"/>
        <end position="191"/>
    </location>
</feature>
<protein>
    <submittedName>
        <fullName evidence="2">Hint domain-containing protein</fullName>
    </submittedName>
</protein>
<dbReference type="InterPro" id="IPR036844">
    <property type="entry name" value="Hint_dom_sf"/>
</dbReference>
<evidence type="ECO:0000313" key="3">
    <source>
        <dbReference type="Proteomes" id="UP000813672"/>
    </source>
</evidence>
<comment type="caution">
    <text evidence="2">The sequence shown here is derived from an EMBL/GenBank/DDBJ whole genome shotgun (WGS) entry which is preliminary data.</text>
</comment>
<dbReference type="EMBL" id="JAGQAF010000011">
    <property type="protein sequence ID" value="MCE8539120.1"/>
    <property type="molecule type" value="Genomic_DNA"/>
</dbReference>
<name>A0A9Q3WMS9_9RHOB</name>
<dbReference type="AlphaFoldDB" id="A0A9Q3WMS9"/>
<gene>
    <name evidence="2" type="ORF">KBY27_16815</name>
</gene>
<evidence type="ECO:0000259" key="1">
    <source>
        <dbReference type="Pfam" id="PF13403"/>
    </source>
</evidence>